<keyword evidence="1" id="KW-1133">Transmembrane helix</keyword>
<keyword evidence="1" id="KW-0472">Membrane</keyword>
<dbReference type="Proteomes" id="UP000615989">
    <property type="component" value="Unassembled WGS sequence"/>
</dbReference>
<feature type="transmembrane region" description="Helical" evidence="1">
    <location>
        <begin position="39"/>
        <end position="60"/>
    </location>
</feature>
<evidence type="ECO:0000256" key="1">
    <source>
        <dbReference type="SAM" id="Phobius"/>
    </source>
</evidence>
<accession>A0ABX1PP43</accession>
<sequence length="102" mass="11303">MITALVVLSLIVCMVLALVLFGQQDALLAAHHRIRAATPWLALVQLAAIAALWLAWPWLVDRLRTRWPEDARAALLAARHRICIGLLLVELVVVLGLPFNLL</sequence>
<evidence type="ECO:0000313" key="3">
    <source>
        <dbReference type="Proteomes" id="UP000615989"/>
    </source>
</evidence>
<proteinExistence type="predicted"/>
<feature type="transmembrane region" description="Helical" evidence="1">
    <location>
        <begin position="81"/>
        <end position="101"/>
    </location>
</feature>
<evidence type="ECO:0000313" key="2">
    <source>
        <dbReference type="EMBL" id="NMG26353.1"/>
    </source>
</evidence>
<dbReference type="EMBL" id="WTVG01000066">
    <property type="protein sequence ID" value="NMG26353.1"/>
    <property type="molecule type" value="Genomic_DNA"/>
</dbReference>
<protein>
    <submittedName>
        <fullName evidence="2">Uncharacterized protein</fullName>
    </submittedName>
</protein>
<organism evidence="2 3">
    <name type="scientific">Aromatoleum anaerobium</name>
    <dbReference type="NCBI Taxonomy" id="182180"/>
    <lineage>
        <taxon>Bacteria</taxon>
        <taxon>Pseudomonadati</taxon>
        <taxon>Pseudomonadota</taxon>
        <taxon>Betaproteobacteria</taxon>
        <taxon>Rhodocyclales</taxon>
        <taxon>Rhodocyclaceae</taxon>
        <taxon>Aromatoleum</taxon>
    </lineage>
</organism>
<dbReference type="RefSeq" id="WP_169119676.1">
    <property type="nucleotide sequence ID" value="NZ_WTVG02000040.1"/>
</dbReference>
<gene>
    <name evidence="2" type="ORF">GO606_16870</name>
</gene>
<keyword evidence="1" id="KW-0812">Transmembrane</keyword>
<comment type="caution">
    <text evidence="2">The sequence shown here is derived from an EMBL/GenBank/DDBJ whole genome shotgun (WGS) entry which is preliminary data.</text>
</comment>
<reference evidence="2" key="1">
    <citation type="submission" date="2019-12" db="EMBL/GenBank/DDBJ databases">
        <title>Comparative genomics gives insights into the taxonomy of the Azoarcus-Aromatoleum group and reveals separate origins of nif in the plant-associated Azoarcus and non-plant-associated Aromatoleum sub-groups.</title>
        <authorList>
            <person name="Lafos M."/>
            <person name="Maluk M."/>
            <person name="Batista M."/>
            <person name="Junghare M."/>
            <person name="Carmona M."/>
            <person name="Faoro H."/>
            <person name="Cruz L.M."/>
            <person name="Battistoni F."/>
            <person name="De Souza E."/>
            <person name="Pedrosa F."/>
            <person name="Chen W.-M."/>
            <person name="Poole P.S."/>
            <person name="Dixon R.A."/>
            <person name="James E.K."/>
        </authorList>
    </citation>
    <scope>NUCLEOTIDE SEQUENCE</scope>
    <source>
        <strain evidence="2">LuFRes1</strain>
    </source>
</reference>
<keyword evidence="3" id="KW-1185">Reference proteome</keyword>
<name>A0ABX1PP43_9RHOO</name>